<dbReference type="PROSITE" id="PS51608">
    <property type="entry name" value="SAM_MT_UBIE"/>
    <property type="match status" value="1"/>
</dbReference>
<dbReference type="GO" id="GO:0032259">
    <property type="term" value="P:methylation"/>
    <property type="evidence" value="ECO:0007669"/>
    <property type="project" value="UniProtKB-KW"/>
</dbReference>
<comment type="pathway">
    <text evidence="5">Quinol/quinone metabolism; menaquinone biosynthesis; menaquinol from 1,4-dihydroxy-2-naphthoate: step 2/2.</text>
</comment>
<keyword evidence="1 5" id="KW-0474">Menaquinone biosynthesis</keyword>
<dbReference type="PROSITE" id="PS01184">
    <property type="entry name" value="UBIE_2"/>
    <property type="match status" value="1"/>
</dbReference>
<dbReference type="Pfam" id="PF01209">
    <property type="entry name" value="Ubie_methyltran"/>
    <property type="match status" value="1"/>
</dbReference>
<reference evidence="6 7" key="1">
    <citation type="journal article" date="2025" name="Int. J. Syst. Evol. Microbiol.">
        <title>Desulfovibrio falkowii sp. nov., Porphyromonas miyakawae sp. nov., Mediterraneibacter flintii sp. nov. and Owariibacterium komagatae gen. nov., sp. nov., isolated from human faeces.</title>
        <authorList>
            <person name="Hamaguchi T."/>
            <person name="Ohara M."/>
            <person name="Hisatomi A."/>
            <person name="Sekiguchi K."/>
            <person name="Takeda J.I."/>
            <person name="Ueyama J."/>
            <person name="Ito M."/>
            <person name="Nishiwaki H."/>
            <person name="Ogi T."/>
            <person name="Hirayama M."/>
            <person name="Ohkuma M."/>
            <person name="Sakamoto M."/>
            <person name="Ohno K."/>
        </authorList>
    </citation>
    <scope>NUCLEOTIDE SEQUENCE [LARGE SCALE GENOMIC DNA]</scope>
    <source>
        <strain evidence="6 7">13CB11C</strain>
    </source>
</reference>
<sequence>MARIPFEKPNINAMFDEISGNYDKLNALMTFGLYKQWRQAVVYALGDARPQRILDVATGTADMPILLANSIPSVKEIVGVDYSAEMLRIGEDKVKSERLNKTVRLLPCNAELLPFEDETFDAVTCAFGIRNFAHRERALSEMLRVLRPGGRLCILELSIPRNRLLRIGYNAYTNSVIPFLGKHVAKNEKAYQYLTRSIKAMPQYERMVAIIQSVGFTRVRFRALSGGTATLFEAMRSSSTPLIQA</sequence>
<evidence type="ECO:0000256" key="5">
    <source>
        <dbReference type="HAMAP-Rule" id="MF_01813"/>
    </source>
</evidence>
<keyword evidence="4 5" id="KW-0949">S-adenosyl-L-methionine</keyword>
<dbReference type="Proteomes" id="UP001628220">
    <property type="component" value="Unassembled WGS sequence"/>
</dbReference>
<comment type="caution">
    <text evidence="5">Lacks conserved residue(s) required for the propagation of feature annotation.</text>
</comment>
<comment type="function">
    <text evidence="5">Methyltransferase required for the conversion of demethylmenaquinol (DMKH2) to menaquinol (MKH2).</text>
</comment>
<feature type="binding site" evidence="5">
    <location>
        <position position="60"/>
    </location>
    <ligand>
        <name>S-adenosyl-L-methionine</name>
        <dbReference type="ChEBI" id="CHEBI:59789"/>
    </ligand>
</feature>
<keyword evidence="7" id="KW-1185">Reference proteome</keyword>
<dbReference type="InterPro" id="IPR023576">
    <property type="entry name" value="UbiE/COQ5_MeTrFase_CS"/>
</dbReference>
<dbReference type="EC" id="2.1.1.163" evidence="5"/>
<dbReference type="CDD" id="cd02440">
    <property type="entry name" value="AdoMet_MTases"/>
    <property type="match status" value="1"/>
</dbReference>
<dbReference type="NCBIfam" id="TIGR01934">
    <property type="entry name" value="MenG_MenH_UbiE"/>
    <property type="match status" value="1"/>
</dbReference>
<dbReference type="RefSeq" id="WP_411916119.1">
    <property type="nucleotide sequence ID" value="NZ_BAAFSF010000004.1"/>
</dbReference>
<dbReference type="GO" id="GO:0008168">
    <property type="term" value="F:methyltransferase activity"/>
    <property type="evidence" value="ECO:0007669"/>
    <property type="project" value="UniProtKB-KW"/>
</dbReference>
<dbReference type="InterPro" id="IPR029063">
    <property type="entry name" value="SAM-dependent_MTases_sf"/>
</dbReference>
<feature type="binding site" evidence="5">
    <location>
        <begin position="109"/>
        <end position="110"/>
    </location>
    <ligand>
        <name>S-adenosyl-L-methionine</name>
        <dbReference type="ChEBI" id="CHEBI:59789"/>
    </ligand>
</feature>
<dbReference type="NCBIfam" id="NF001244">
    <property type="entry name" value="PRK00216.1-5"/>
    <property type="match status" value="1"/>
</dbReference>
<feature type="binding site" evidence="5">
    <location>
        <position position="81"/>
    </location>
    <ligand>
        <name>S-adenosyl-L-methionine</name>
        <dbReference type="ChEBI" id="CHEBI:59789"/>
    </ligand>
</feature>
<dbReference type="SUPFAM" id="SSF53335">
    <property type="entry name" value="S-adenosyl-L-methionine-dependent methyltransferases"/>
    <property type="match status" value="1"/>
</dbReference>
<keyword evidence="3 5" id="KW-0808">Transferase</keyword>
<comment type="catalytic activity">
    <reaction evidence="5">
        <text>a 2-demethylmenaquinol + S-adenosyl-L-methionine = a menaquinol + S-adenosyl-L-homocysteine + H(+)</text>
        <dbReference type="Rhea" id="RHEA:42640"/>
        <dbReference type="Rhea" id="RHEA-COMP:9539"/>
        <dbReference type="Rhea" id="RHEA-COMP:9563"/>
        <dbReference type="ChEBI" id="CHEBI:15378"/>
        <dbReference type="ChEBI" id="CHEBI:18151"/>
        <dbReference type="ChEBI" id="CHEBI:55437"/>
        <dbReference type="ChEBI" id="CHEBI:57856"/>
        <dbReference type="ChEBI" id="CHEBI:59789"/>
        <dbReference type="EC" id="2.1.1.163"/>
    </reaction>
</comment>
<keyword evidence="2 5" id="KW-0489">Methyltransferase</keyword>
<dbReference type="Gene3D" id="3.40.50.150">
    <property type="entry name" value="Vaccinia Virus protein VP39"/>
    <property type="match status" value="1"/>
</dbReference>
<accession>A0ABQ0E3Q3</accession>
<dbReference type="PANTHER" id="PTHR43591">
    <property type="entry name" value="METHYLTRANSFERASE"/>
    <property type="match status" value="1"/>
</dbReference>
<name>A0ABQ0E3Q3_9PORP</name>
<evidence type="ECO:0000256" key="3">
    <source>
        <dbReference type="ARBA" id="ARBA00022679"/>
    </source>
</evidence>
<protein>
    <recommendedName>
        <fullName evidence="5">Demethylmenaquinone methyltransferase</fullName>
        <ecNumber evidence="5">2.1.1.163</ecNumber>
    </recommendedName>
</protein>
<organism evidence="6 7">
    <name type="scientific">Porphyromonas miyakawae</name>
    <dbReference type="NCBI Taxonomy" id="3137470"/>
    <lineage>
        <taxon>Bacteria</taxon>
        <taxon>Pseudomonadati</taxon>
        <taxon>Bacteroidota</taxon>
        <taxon>Bacteroidia</taxon>
        <taxon>Bacteroidales</taxon>
        <taxon>Porphyromonadaceae</taxon>
        <taxon>Porphyromonas</taxon>
    </lineage>
</organism>
<dbReference type="EMBL" id="BAAFSF010000004">
    <property type="protein sequence ID" value="GAB1252364.1"/>
    <property type="molecule type" value="Genomic_DNA"/>
</dbReference>
<dbReference type="HAMAP" id="MF_01813">
    <property type="entry name" value="MenG_UbiE_methyltr"/>
    <property type="match status" value="1"/>
</dbReference>
<evidence type="ECO:0000256" key="1">
    <source>
        <dbReference type="ARBA" id="ARBA00022428"/>
    </source>
</evidence>
<evidence type="ECO:0000313" key="7">
    <source>
        <dbReference type="Proteomes" id="UP001628220"/>
    </source>
</evidence>
<dbReference type="PANTHER" id="PTHR43591:SF24">
    <property type="entry name" value="2-METHOXY-6-POLYPRENYL-1,4-BENZOQUINOL METHYLASE, MITOCHONDRIAL"/>
    <property type="match status" value="1"/>
</dbReference>
<proteinExistence type="inferred from homology"/>
<evidence type="ECO:0000256" key="2">
    <source>
        <dbReference type="ARBA" id="ARBA00022603"/>
    </source>
</evidence>
<gene>
    <name evidence="6" type="primary">ubiE</name>
    <name evidence="5" type="synonym">menG</name>
    <name evidence="6" type="ORF">Tsumi_14700</name>
</gene>
<comment type="caution">
    <text evidence="6">The sequence shown here is derived from an EMBL/GenBank/DDBJ whole genome shotgun (WGS) entry which is preliminary data.</text>
</comment>
<dbReference type="InterPro" id="IPR004033">
    <property type="entry name" value="UbiE/COQ5_MeTrFase"/>
</dbReference>
<evidence type="ECO:0000256" key="4">
    <source>
        <dbReference type="ARBA" id="ARBA00022691"/>
    </source>
</evidence>
<comment type="similarity">
    <text evidence="5">Belongs to the class I-like SAM-binding methyltransferase superfamily. MenG/UbiE family.</text>
</comment>
<evidence type="ECO:0000313" key="6">
    <source>
        <dbReference type="EMBL" id="GAB1252364.1"/>
    </source>
</evidence>